<dbReference type="Proteomes" id="UP001302072">
    <property type="component" value="Chromosome"/>
</dbReference>
<sequence>MELLKEVELPTEDLVEGRSGAIFYGIFEDHTLCGVVAIEPHGNLALLRSLAVKTQHQRNGFGQALVAHAVEVAQRSGVHGLYLLTTSSSHFFQGVGFSMVAREDVPLLIRETSQFSTLCPATCAVMRKEL</sequence>
<dbReference type="InterPro" id="IPR016181">
    <property type="entry name" value="Acyl_CoA_acyltransferase"/>
</dbReference>
<gene>
    <name evidence="2" type="primary">arsN2</name>
    <name evidence="2" type="ORF">PDM29_17225</name>
</gene>
<proteinExistence type="predicted"/>
<dbReference type="Gene3D" id="3.40.630.30">
    <property type="match status" value="1"/>
</dbReference>
<evidence type="ECO:0000313" key="2">
    <source>
        <dbReference type="EMBL" id="WNH52062.1"/>
    </source>
</evidence>
<dbReference type="InterPro" id="IPR000182">
    <property type="entry name" value="GNAT_dom"/>
</dbReference>
<dbReference type="EMBL" id="CP115541">
    <property type="protein sequence ID" value="WNH52062.1"/>
    <property type="molecule type" value="Genomic_DNA"/>
</dbReference>
<protein>
    <submittedName>
        <fullName evidence="2">Arsenic resistance N-acetyltransferase ArsN2</fullName>
    </submittedName>
</protein>
<dbReference type="PROSITE" id="PS51186">
    <property type="entry name" value="GNAT"/>
    <property type="match status" value="1"/>
</dbReference>
<evidence type="ECO:0000313" key="3">
    <source>
        <dbReference type="Proteomes" id="UP001302072"/>
    </source>
</evidence>
<keyword evidence="3" id="KW-1185">Reference proteome</keyword>
<feature type="domain" description="N-acetyltransferase" evidence="1">
    <location>
        <begin position="1"/>
        <end position="130"/>
    </location>
</feature>
<organism evidence="2 3">
    <name type="scientific">Stenotrophomonas oahuensis</name>
    <dbReference type="NCBI Taxonomy" id="3003271"/>
    <lineage>
        <taxon>Bacteria</taxon>
        <taxon>Pseudomonadati</taxon>
        <taxon>Pseudomonadota</taxon>
        <taxon>Gammaproteobacteria</taxon>
        <taxon>Lysobacterales</taxon>
        <taxon>Lysobacteraceae</taxon>
        <taxon>Stenotrophomonas</taxon>
    </lineage>
</organism>
<dbReference type="NCBIfam" id="NF040501">
    <property type="entry name" value="resist_ArsN2"/>
    <property type="match status" value="1"/>
</dbReference>
<accession>A0ABY9YMD5</accession>
<dbReference type="Pfam" id="PF00583">
    <property type="entry name" value="Acetyltransf_1"/>
    <property type="match status" value="1"/>
</dbReference>
<dbReference type="CDD" id="cd04301">
    <property type="entry name" value="NAT_SF"/>
    <property type="match status" value="1"/>
</dbReference>
<name>A0ABY9YMD5_9GAMM</name>
<reference evidence="2 3" key="1">
    <citation type="submission" date="2022-12" db="EMBL/GenBank/DDBJ databases">
        <title>Two new species, Stenotrophomonas aracearum and Stenotrophomonas oahuensis, isolated from Anthurium (Araceae family) in Hawaii.</title>
        <authorList>
            <person name="Chunag S.C."/>
            <person name="Dobhal S."/>
            <person name="Alvarez A."/>
            <person name="Arif M."/>
        </authorList>
    </citation>
    <scope>NUCLEOTIDE SEQUENCE [LARGE SCALE GENOMIC DNA]</scope>
    <source>
        <strain evidence="2 3">A5586</strain>
    </source>
</reference>
<dbReference type="SUPFAM" id="SSF55729">
    <property type="entry name" value="Acyl-CoA N-acyltransferases (Nat)"/>
    <property type="match status" value="1"/>
</dbReference>
<evidence type="ECO:0000259" key="1">
    <source>
        <dbReference type="PROSITE" id="PS51186"/>
    </source>
</evidence>
<dbReference type="RefSeq" id="WP_311191270.1">
    <property type="nucleotide sequence ID" value="NZ_CP115541.1"/>
</dbReference>